<protein>
    <submittedName>
        <fullName evidence="2">Uncharacterized protein</fullName>
    </submittedName>
</protein>
<accession>A0ABN9ZGX7</accession>
<reference evidence="2" key="1">
    <citation type="submission" date="2023-12" db="EMBL/GenBank/DDBJ databases">
        <authorList>
            <person name="Brown T."/>
        </authorList>
    </citation>
    <scope>NUCLEOTIDE SEQUENCE</scope>
</reference>
<dbReference type="EMBL" id="OY882871">
    <property type="protein sequence ID" value="CAK6436001.1"/>
    <property type="molecule type" value="Genomic_DNA"/>
</dbReference>
<gene>
    <name evidence="2" type="ORF">MPIPNATIZW_LOCUS4307</name>
</gene>
<feature type="chain" id="PRO_5045432541" evidence="1">
    <location>
        <begin position="19"/>
        <end position="119"/>
    </location>
</feature>
<feature type="signal peptide" evidence="1">
    <location>
        <begin position="1"/>
        <end position="18"/>
    </location>
</feature>
<name>A0ABN9ZGX7_PIPNA</name>
<keyword evidence="1" id="KW-0732">Signal</keyword>
<evidence type="ECO:0000313" key="3">
    <source>
        <dbReference type="Proteomes" id="UP001314169"/>
    </source>
</evidence>
<organism evidence="2 3">
    <name type="scientific">Pipistrellus nathusii</name>
    <name type="common">Nathusius' pipistrelle</name>
    <dbReference type="NCBI Taxonomy" id="59473"/>
    <lineage>
        <taxon>Eukaryota</taxon>
        <taxon>Metazoa</taxon>
        <taxon>Chordata</taxon>
        <taxon>Craniata</taxon>
        <taxon>Vertebrata</taxon>
        <taxon>Euteleostomi</taxon>
        <taxon>Mammalia</taxon>
        <taxon>Eutheria</taxon>
        <taxon>Laurasiatheria</taxon>
        <taxon>Chiroptera</taxon>
        <taxon>Yangochiroptera</taxon>
        <taxon>Vespertilionidae</taxon>
        <taxon>Pipistrellus</taxon>
    </lineage>
</organism>
<evidence type="ECO:0000256" key="1">
    <source>
        <dbReference type="SAM" id="SignalP"/>
    </source>
</evidence>
<proteinExistence type="predicted"/>
<keyword evidence="3" id="KW-1185">Reference proteome</keyword>
<evidence type="ECO:0000313" key="2">
    <source>
        <dbReference type="EMBL" id="CAK6436001.1"/>
    </source>
</evidence>
<sequence length="119" mass="12718">MNSLWTLLPCLGSSRTCAVRFAPVADLPVPCLVFICVEGALNQGASARCQAASRERLFGTQAEARSHLPTGCSGQRVLGPRGGSGPGVLYHQLCLKQTVLEGMPLPRPRGNSVQYRIKI</sequence>
<dbReference type="Proteomes" id="UP001314169">
    <property type="component" value="Chromosome 14"/>
</dbReference>